<gene>
    <name evidence="15" type="ORF">L596_013243</name>
</gene>
<feature type="region of interest" description="Disordered" evidence="13">
    <location>
        <begin position="22"/>
        <end position="72"/>
    </location>
</feature>
<name>A0A4U5NZL6_STECR</name>
<dbReference type="InterPro" id="IPR000182">
    <property type="entry name" value="GNAT_dom"/>
</dbReference>
<evidence type="ECO:0000256" key="6">
    <source>
        <dbReference type="ARBA" id="ARBA00050849"/>
    </source>
</evidence>
<dbReference type="InterPro" id="IPR016181">
    <property type="entry name" value="Acyl_CoA_acyltransferase"/>
</dbReference>
<feature type="compositionally biased region" description="Polar residues" evidence="13">
    <location>
        <begin position="37"/>
        <end position="47"/>
    </location>
</feature>
<comment type="catalytic activity">
    <reaction evidence="10">
        <text>serotonin + hexadecanoyl-CoA = N-hexadecanoyl-serotonin + CoA + H(+)</text>
        <dbReference type="Rhea" id="RHEA:51384"/>
        <dbReference type="ChEBI" id="CHEBI:15378"/>
        <dbReference type="ChEBI" id="CHEBI:57287"/>
        <dbReference type="ChEBI" id="CHEBI:57379"/>
        <dbReference type="ChEBI" id="CHEBI:134059"/>
        <dbReference type="ChEBI" id="CHEBI:350546"/>
    </reaction>
    <physiologicalReaction direction="left-to-right" evidence="10">
        <dbReference type="Rhea" id="RHEA:51385"/>
    </physiologicalReaction>
</comment>
<evidence type="ECO:0000256" key="4">
    <source>
        <dbReference type="ARBA" id="ARBA00039114"/>
    </source>
</evidence>
<evidence type="ECO:0000313" key="16">
    <source>
        <dbReference type="Proteomes" id="UP000298663"/>
    </source>
</evidence>
<dbReference type="OrthoDB" id="41532at2759"/>
<dbReference type="FunFam" id="3.40.630.30:FF:000046">
    <property type="entry name" value="Dopamine N-acetyltransferase"/>
    <property type="match status" value="1"/>
</dbReference>
<dbReference type="SUPFAM" id="SSF55729">
    <property type="entry name" value="Acyl-CoA N-acyltransferases (Nat)"/>
    <property type="match status" value="1"/>
</dbReference>
<dbReference type="PROSITE" id="PS51186">
    <property type="entry name" value="GNAT"/>
    <property type="match status" value="1"/>
</dbReference>
<keyword evidence="16" id="KW-1185">Reference proteome</keyword>
<evidence type="ECO:0000256" key="12">
    <source>
        <dbReference type="ARBA" id="ARBA00052491"/>
    </source>
</evidence>
<accession>A0A4U5NZL6</accession>
<dbReference type="AlphaFoldDB" id="A0A4U5NZL6"/>
<evidence type="ECO:0000259" key="14">
    <source>
        <dbReference type="PROSITE" id="PS51186"/>
    </source>
</evidence>
<dbReference type="Gene3D" id="3.40.630.30">
    <property type="match status" value="1"/>
</dbReference>
<evidence type="ECO:0000256" key="13">
    <source>
        <dbReference type="SAM" id="MobiDB-lite"/>
    </source>
</evidence>
<evidence type="ECO:0000256" key="8">
    <source>
        <dbReference type="ARBA" id="ARBA00051711"/>
    </source>
</evidence>
<dbReference type="PANTHER" id="PTHR20905">
    <property type="entry name" value="N-ACETYLTRANSFERASE-RELATED"/>
    <property type="match status" value="1"/>
</dbReference>
<comment type="catalytic activity">
    <reaction evidence="5">
        <text>dopamine + (9Z)-octadecenoyl-CoA = N-(9Z-octadecanoyl)-dopamine + CoA + H(+)</text>
        <dbReference type="Rhea" id="RHEA:51380"/>
        <dbReference type="ChEBI" id="CHEBI:15378"/>
        <dbReference type="ChEBI" id="CHEBI:31883"/>
        <dbReference type="ChEBI" id="CHEBI:57287"/>
        <dbReference type="ChEBI" id="CHEBI:57387"/>
        <dbReference type="ChEBI" id="CHEBI:59905"/>
    </reaction>
    <physiologicalReaction direction="left-to-right" evidence="5">
        <dbReference type="Rhea" id="RHEA:51381"/>
    </physiologicalReaction>
</comment>
<dbReference type="Proteomes" id="UP000298663">
    <property type="component" value="Unassembled WGS sequence"/>
</dbReference>
<organism evidence="15 16">
    <name type="scientific">Steinernema carpocapsae</name>
    <name type="common">Entomopathogenic nematode</name>
    <dbReference type="NCBI Taxonomy" id="34508"/>
    <lineage>
        <taxon>Eukaryota</taxon>
        <taxon>Metazoa</taxon>
        <taxon>Ecdysozoa</taxon>
        <taxon>Nematoda</taxon>
        <taxon>Chromadorea</taxon>
        <taxon>Rhabditida</taxon>
        <taxon>Tylenchina</taxon>
        <taxon>Panagrolaimomorpha</taxon>
        <taxon>Strongyloidoidea</taxon>
        <taxon>Steinernematidae</taxon>
        <taxon>Steinernema</taxon>
    </lineage>
</organism>
<comment type="pathway">
    <text evidence="2">Aromatic compound metabolism; melatonin biosynthesis; melatonin from serotonin: step 1/2.</text>
</comment>
<keyword evidence="1" id="KW-0808">Transferase</keyword>
<comment type="catalytic activity">
    <reaction evidence="7">
        <text>serotonin + (5Z,8Z,11Z,14Z)-eicosatetraenoyl-CoA = N-[(5Z,8Z,11Z,14Z)-eicosatetraenoyl]-serotonin + CoA + H(+)</text>
        <dbReference type="Rhea" id="RHEA:51396"/>
        <dbReference type="ChEBI" id="CHEBI:15378"/>
        <dbReference type="ChEBI" id="CHEBI:57287"/>
        <dbReference type="ChEBI" id="CHEBI:57368"/>
        <dbReference type="ChEBI" id="CHEBI:132255"/>
        <dbReference type="ChEBI" id="CHEBI:350546"/>
    </reaction>
    <physiologicalReaction direction="left-to-right" evidence="7">
        <dbReference type="Rhea" id="RHEA:51397"/>
    </physiologicalReaction>
</comment>
<reference evidence="15 16" key="1">
    <citation type="journal article" date="2015" name="Genome Biol.">
        <title>Comparative genomics of Steinernema reveals deeply conserved gene regulatory networks.</title>
        <authorList>
            <person name="Dillman A.R."/>
            <person name="Macchietto M."/>
            <person name="Porter C.F."/>
            <person name="Rogers A."/>
            <person name="Williams B."/>
            <person name="Antoshechkin I."/>
            <person name="Lee M.M."/>
            <person name="Goodwin Z."/>
            <person name="Lu X."/>
            <person name="Lewis E.E."/>
            <person name="Goodrich-Blair H."/>
            <person name="Stock S.P."/>
            <person name="Adams B.J."/>
            <person name="Sternberg P.W."/>
            <person name="Mortazavi A."/>
        </authorList>
    </citation>
    <scope>NUCLEOTIDE SEQUENCE [LARGE SCALE GENOMIC DNA]</scope>
    <source>
        <strain evidence="15 16">ALL</strain>
    </source>
</reference>
<comment type="catalytic activity">
    <reaction evidence="12">
        <text>serotonin + acetyl-CoA = N-acetylserotonin + CoA + H(+)</text>
        <dbReference type="Rhea" id="RHEA:25217"/>
        <dbReference type="ChEBI" id="CHEBI:15378"/>
        <dbReference type="ChEBI" id="CHEBI:17697"/>
        <dbReference type="ChEBI" id="CHEBI:57287"/>
        <dbReference type="ChEBI" id="CHEBI:57288"/>
        <dbReference type="ChEBI" id="CHEBI:350546"/>
        <dbReference type="EC" id="2.3.1.87"/>
    </reaction>
    <physiologicalReaction direction="left-to-right" evidence="12">
        <dbReference type="Rhea" id="RHEA:25218"/>
    </physiologicalReaction>
</comment>
<evidence type="ECO:0000256" key="10">
    <source>
        <dbReference type="ARBA" id="ARBA00052178"/>
    </source>
</evidence>
<reference evidence="15 16" key="2">
    <citation type="journal article" date="2019" name="G3 (Bethesda)">
        <title>Hybrid Assembly of the Genome of the Entomopathogenic Nematode Steinernema carpocapsae Identifies the X-Chromosome.</title>
        <authorList>
            <person name="Serra L."/>
            <person name="Macchietto M."/>
            <person name="Macias-Munoz A."/>
            <person name="McGill C.J."/>
            <person name="Rodriguez I.M."/>
            <person name="Rodriguez B."/>
            <person name="Murad R."/>
            <person name="Mortazavi A."/>
        </authorList>
    </citation>
    <scope>NUCLEOTIDE SEQUENCE [LARGE SCALE GENOMIC DNA]</scope>
    <source>
        <strain evidence="15 16">ALL</strain>
    </source>
</reference>
<evidence type="ECO:0000256" key="11">
    <source>
        <dbReference type="ARBA" id="ARBA00052335"/>
    </source>
</evidence>
<evidence type="ECO:0000313" key="15">
    <source>
        <dbReference type="EMBL" id="TKR89088.1"/>
    </source>
</evidence>
<feature type="domain" description="N-acetyltransferase" evidence="14">
    <location>
        <begin position="96"/>
        <end position="290"/>
    </location>
</feature>
<dbReference type="PANTHER" id="PTHR20905:SF1">
    <property type="entry name" value="AT07410P-RELATED"/>
    <property type="match status" value="1"/>
</dbReference>
<comment type="catalytic activity">
    <reaction evidence="6">
        <text>serotonin + octadecanoyl-CoA = N-octadecanoyl-serotonin + CoA + H(+)</text>
        <dbReference type="Rhea" id="RHEA:51400"/>
        <dbReference type="ChEBI" id="CHEBI:15378"/>
        <dbReference type="ChEBI" id="CHEBI:57287"/>
        <dbReference type="ChEBI" id="CHEBI:57394"/>
        <dbReference type="ChEBI" id="CHEBI:134065"/>
        <dbReference type="ChEBI" id="CHEBI:350546"/>
    </reaction>
    <physiologicalReaction direction="left-to-right" evidence="6">
        <dbReference type="Rhea" id="RHEA:51401"/>
    </physiologicalReaction>
</comment>
<proteinExistence type="inferred from homology"/>
<protein>
    <recommendedName>
        <fullName evidence="4">aralkylamine N-acetyltransferase</fullName>
        <ecNumber evidence="4">2.3.1.87</ecNumber>
    </recommendedName>
</protein>
<dbReference type="EC" id="2.3.1.87" evidence="4"/>
<comment type="catalytic activity">
    <reaction evidence="9">
        <text>serotonin + (9Z)-octadecenoyl-CoA = N-(9Z-octadecenoyl)-serotonin + CoA + H(+)</text>
        <dbReference type="Rhea" id="RHEA:51392"/>
        <dbReference type="ChEBI" id="CHEBI:15378"/>
        <dbReference type="ChEBI" id="CHEBI:57287"/>
        <dbReference type="ChEBI" id="CHEBI:57387"/>
        <dbReference type="ChEBI" id="CHEBI:134064"/>
        <dbReference type="ChEBI" id="CHEBI:350546"/>
    </reaction>
    <physiologicalReaction direction="left-to-right" evidence="9">
        <dbReference type="Rhea" id="RHEA:51393"/>
    </physiologicalReaction>
</comment>
<evidence type="ECO:0000256" key="2">
    <source>
        <dbReference type="ARBA" id="ARBA00037926"/>
    </source>
</evidence>
<evidence type="ECO:0000256" key="9">
    <source>
        <dbReference type="ARBA" id="ARBA00051823"/>
    </source>
</evidence>
<evidence type="ECO:0000256" key="3">
    <source>
        <dbReference type="ARBA" id="ARBA00038182"/>
    </source>
</evidence>
<dbReference type="GO" id="GO:0004059">
    <property type="term" value="F:aralkylamine N-acetyltransferase activity"/>
    <property type="evidence" value="ECO:0007669"/>
    <property type="project" value="UniProtKB-EC"/>
</dbReference>
<dbReference type="STRING" id="34508.A0A4U5NZL6"/>
<comment type="caution">
    <text evidence="15">The sequence shown here is derived from an EMBL/GenBank/DDBJ whole genome shotgun (WGS) entry which is preliminary data.</text>
</comment>
<comment type="catalytic activity">
    <reaction evidence="11">
        <text>dopamine + hexadecanoyl-CoA = N-hexadecanoyl-dopamine + CoA + H(+)</text>
        <dbReference type="Rhea" id="RHEA:51376"/>
        <dbReference type="ChEBI" id="CHEBI:15378"/>
        <dbReference type="ChEBI" id="CHEBI:57287"/>
        <dbReference type="ChEBI" id="CHEBI:57379"/>
        <dbReference type="ChEBI" id="CHEBI:59905"/>
        <dbReference type="ChEBI" id="CHEBI:134058"/>
    </reaction>
    <physiologicalReaction direction="left-to-right" evidence="11">
        <dbReference type="Rhea" id="RHEA:51377"/>
    </physiologicalReaction>
</comment>
<dbReference type="Pfam" id="PF00583">
    <property type="entry name" value="Acetyltransf_1"/>
    <property type="match status" value="1"/>
</dbReference>
<sequence>MRVTYGPDVSSRLRLRRLYKASASNHSSGHPVGCGRSLQSRATRSTKSGATRARSSGATGARRSSGATDPRTVEIRSHVQEMTTNGNCHDANSENLHIVKVIEDDYEDIYKFLCKDFLYTEPLNVAMDISKEEAEDFHRDIVKECLQFPLSYAMKNEKDEIVGVRLCNVIRRPREGDNKLHLPPHYKSQKSNDIFKLVSAVEGKVWDIVPYECHRVMCIGIISVDQNYCRRGIGKTLAEHNLDEVKSIGCQGVITELSAFKSQSLFLKKLGYQKIYEVLHKDWVDSNGKQIFQCEDGTDRCVLAFKPL</sequence>
<feature type="compositionally biased region" description="Low complexity" evidence="13">
    <location>
        <begin position="48"/>
        <end position="68"/>
    </location>
</feature>
<comment type="similarity">
    <text evidence="3">Belongs to the acetyltransferase family. AANAT subfamily.</text>
</comment>
<comment type="catalytic activity">
    <reaction evidence="8">
        <text>dopamine + acetyl-CoA = N-acetyldopamine + CoA + H(+)</text>
        <dbReference type="Rhea" id="RHEA:51388"/>
        <dbReference type="ChEBI" id="CHEBI:15378"/>
        <dbReference type="ChEBI" id="CHEBI:57287"/>
        <dbReference type="ChEBI" id="CHEBI:57288"/>
        <dbReference type="ChEBI" id="CHEBI:59905"/>
        <dbReference type="ChEBI" id="CHEBI:125678"/>
    </reaction>
    <physiologicalReaction direction="left-to-right" evidence="8">
        <dbReference type="Rhea" id="RHEA:51389"/>
    </physiologicalReaction>
</comment>
<evidence type="ECO:0000256" key="1">
    <source>
        <dbReference type="ARBA" id="ARBA00022679"/>
    </source>
</evidence>
<evidence type="ECO:0000256" key="5">
    <source>
        <dbReference type="ARBA" id="ARBA00050189"/>
    </source>
</evidence>
<dbReference type="EMBL" id="AZBU02000003">
    <property type="protein sequence ID" value="TKR89088.1"/>
    <property type="molecule type" value="Genomic_DNA"/>
</dbReference>
<evidence type="ECO:0000256" key="7">
    <source>
        <dbReference type="ARBA" id="ARBA00051284"/>
    </source>
</evidence>